<name>A0A964RN81_9CLOT</name>
<dbReference type="Proteomes" id="UP000656077">
    <property type="component" value="Unassembled WGS sequence"/>
</dbReference>
<gene>
    <name evidence="1" type="ORF">GKZ28_13075</name>
</gene>
<evidence type="ECO:0000313" key="2">
    <source>
        <dbReference type="Proteomes" id="UP000656077"/>
    </source>
</evidence>
<dbReference type="AlphaFoldDB" id="A0A964RN81"/>
<sequence>MNTVNTDNFNETMKGYIIRACRIIEYDSKHLDKILNGLRWSIDEMTMEDARKEYGKYRSGKIQFK</sequence>
<organism evidence="1 2">
    <name type="scientific">Clostridium chromiireducens</name>
    <dbReference type="NCBI Taxonomy" id="225345"/>
    <lineage>
        <taxon>Bacteria</taxon>
        <taxon>Bacillati</taxon>
        <taxon>Bacillota</taxon>
        <taxon>Clostridia</taxon>
        <taxon>Eubacteriales</taxon>
        <taxon>Clostridiaceae</taxon>
        <taxon>Clostridium</taxon>
    </lineage>
</organism>
<proteinExistence type="predicted"/>
<evidence type="ECO:0000313" key="1">
    <source>
        <dbReference type="EMBL" id="MVX64625.1"/>
    </source>
</evidence>
<reference evidence="1" key="1">
    <citation type="submission" date="2019-12" db="EMBL/GenBank/DDBJ databases">
        <title>Microbes associate with the intestines of laboratory mice.</title>
        <authorList>
            <person name="Navarre W."/>
            <person name="Wong E."/>
        </authorList>
    </citation>
    <scope>NUCLEOTIDE SEQUENCE</scope>
    <source>
        <strain evidence="1">NM79_F5</strain>
    </source>
</reference>
<dbReference type="RefSeq" id="WP_160359509.1">
    <property type="nucleotide sequence ID" value="NZ_WSRQ01000019.1"/>
</dbReference>
<comment type="caution">
    <text evidence="1">The sequence shown here is derived from an EMBL/GenBank/DDBJ whole genome shotgun (WGS) entry which is preliminary data.</text>
</comment>
<dbReference type="EMBL" id="WSRQ01000019">
    <property type="protein sequence ID" value="MVX64625.1"/>
    <property type="molecule type" value="Genomic_DNA"/>
</dbReference>
<protein>
    <submittedName>
        <fullName evidence="1">Uncharacterized protein</fullName>
    </submittedName>
</protein>
<accession>A0A964RN81</accession>